<dbReference type="PANTHER" id="PTHR43098:SF5">
    <property type="entry name" value="DUAL-FUNCTIONAL MONOOXYGENASE_METHYLTRANSFERASE PSOF"/>
    <property type="match status" value="1"/>
</dbReference>
<evidence type="ECO:0000313" key="6">
    <source>
        <dbReference type="Proteomes" id="UP000295096"/>
    </source>
</evidence>
<evidence type="ECO:0000256" key="1">
    <source>
        <dbReference type="ARBA" id="ARBA00022630"/>
    </source>
</evidence>
<evidence type="ECO:0000256" key="4">
    <source>
        <dbReference type="ARBA" id="ARBA00023002"/>
    </source>
</evidence>
<dbReference type="GO" id="GO:0050661">
    <property type="term" value="F:NADP binding"/>
    <property type="evidence" value="ECO:0007669"/>
    <property type="project" value="InterPro"/>
</dbReference>
<dbReference type="SUPFAM" id="SSF51905">
    <property type="entry name" value="FAD/NAD(P)-binding domain"/>
    <property type="match status" value="2"/>
</dbReference>
<dbReference type="PANTHER" id="PTHR43098">
    <property type="entry name" value="L-ORNITHINE N(5)-MONOOXYGENASE-RELATED"/>
    <property type="match status" value="1"/>
</dbReference>
<evidence type="ECO:0000256" key="2">
    <source>
        <dbReference type="ARBA" id="ARBA00022827"/>
    </source>
</evidence>
<dbReference type="AlphaFoldDB" id="A0A4V3A9C4"/>
<keyword evidence="3" id="KW-0521">NADP</keyword>
<comment type="caution">
    <text evidence="5">The sequence shown here is derived from an EMBL/GenBank/DDBJ whole genome shotgun (WGS) entry which is preliminary data.</text>
</comment>
<evidence type="ECO:0000256" key="3">
    <source>
        <dbReference type="ARBA" id="ARBA00022857"/>
    </source>
</evidence>
<organism evidence="5 6">
    <name type="scientific">Dankookia rubra</name>
    <dbReference type="NCBI Taxonomy" id="1442381"/>
    <lineage>
        <taxon>Bacteria</taxon>
        <taxon>Pseudomonadati</taxon>
        <taxon>Pseudomonadota</taxon>
        <taxon>Alphaproteobacteria</taxon>
        <taxon>Acetobacterales</taxon>
        <taxon>Roseomonadaceae</taxon>
        <taxon>Dankookia</taxon>
    </lineage>
</organism>
<dbReference type="Gene3D" id="3.50.50.60">
    <property type="entry name" value="FAD/NAD(P)-binding domain"/>
    <property type="match status" value="2"/>
</dbReference>
<dbReference type="RefSeq" id="WP_133292612.1">
    <property type="nucleotide sequence ID" value="NZ_SMSJ01000111.1"/>
</dbReference>
<keyword evidence="2" id="KW-0274">FAD</keyword>
<dbReference type="InterPro" id="IPR050775">
    <property type="entry name" value="FAD-binding_Monooxygenases"/>
</dbReference>
<keyword evidence="6" id="KW-1185">Reference proteome</keyword>
<dbReference type="InterPro" id="IPR036188">
    <property type="entry name" value="FAD/NAD-bd_sf"/>
</dbReference>
<keyword evidence="4" id="KW-0560">Oxidoreductase</keyword>
<dbReference type="InterPro" id="IPR020946">
    <property type="entry name" value="Flavin_mOase-like"/>
</dbReference>
<protein>
    <submittedName>
        <fullName evidence="5">NAD(P)/FAD-dependent oxidoreductase</fullName>
    </submittedName>
</protein>
<accession>A0A4V3A9C4</accession>
<name>A0A4V3A9C4_9PROT</name>
<dbReference type="GO" id="GO:0050660">
    <property type="term" value="F:flavin adenine dinucleotide binding"/>
    <property type="evidence" value="ECO:0007669"/>
    <property type="project" value="InterPro"/>
</dbReference>
<proteinExistence type="predicted"/>
<dbReference type="Proteomes" id="UP000295096">
    <property type="component" value="Unassembled WGS sequence"/>
</dbReference>
<gene>
    <name evidence="5" type="ORF">E2C06_31915</name>
</gene>
<evidence type="ECO:0000313" key="5">
    <source>
        <dbReference type="EMBL" id="TDH58555.1"/>
    </source>
</evidence>
<reference evidence="5 6" key="1">
    <citation type="journal article" date="2016" name="J. Microbiol.">
        <title>Dankookia rubra gen. nov., sp. nov., an alphaproteobacterium isolated from sediment of a shallow stream.</title>
        <authorList>
            <person name="Kim W.H."/>
            <person name="Kim D.H."/>
            <person name="Kang K."/>
            <person name="Ahn T.Y."/>
        </authorList>
    </citation>
    <scope>NUCLEOTIDE SEQUENCE [LARGE SCALE GENOMIC DNA]</scope>
    <source>
        <strain evidence="5 6">JCM30602</strain>
    </source>
</reference>
<dbReference type="GO" id="GO:0004499">
    <property type="term" value="F:N,N-dimethylaniline monooxygenase activity"/>
    <property type="evidence" value="ECO:0007669"/>
    <property type="project" value="InterPro"/>
</dbReference>
<dbReference type="OrthoDB" id="312624at2"/>
<sequence length="548" mass="61610">MNATDPQTGSRPPASRDVNFDAIVIGAGISGLFQLHCLRDRLGMNVRVFEAGTGVGGTWYWNRYPGARFDSESYSYAYSFSQELLDEWDWSEHFAGQPETERYLNHVADKFDLRRSISFSSRVKSAHWREATRSWTITLENGSQHSCRFLVTAVGPLSAPTYPRVEGIDSFGGEAYHTGLWPKHAVTFDGKRVAVIGTGASGVQAITEIAKTAKTLTVFQRRPNWCKPLHNRPISKKEMKELRAWYPEMFRICSSTSSCFLHTPDTRKTFDLTPEEREAFWEKQYQTPGFSMWVGGFQDMMTDRAANDEVSRFVARKIRERVRDPKVAELLVPKDHGFGTRRVPQESGYYEVFNQPNVKLVSIFDDPIKRITRTGIELADSSIEFDMIVYATGFDAVTGSLDRIDIRGIGGEKLKDKWRGSLETFFGMLVKGFPNLFMVLGPHAALGNVPRSIEYNVLWITDLLAYMLALGHTYANPTQAGVDAWTESVMKAAEGLLSSEVDSWMTGINQNVEGKQTRIIARYSGSAPEFRAKADAVAAGGYRELELD</sequence>
<dbReference type="EMBL" id="SMSJ01000111">
    <property type="protein sequence ID" value="TDH58555.1"/>
    <property type="molecule type" value="Genomic_DNA"/>
</dbReference>
<dbReference type="Pfam" id="PF00743">
    <property type="entry name" value="FMO-like"/>
    <property type="match status" value="1"/>
</dbReference>
<keyword evidence="1" id="KW-0285">Flavoprotein</keyword>